<evidence type="ECO:0000313" key="2">
    <source>
        <dbReference type="EMBL" id="OGG13729.1"/>
    </source>
</evidence>
<protein>
    <recommendedName>
        <fullName evidence="1">Polymerase nucleotidyl transferase domain-containing protein</fullName>
    </recommendedName>
</protein>
<gene>
    <name evidence="2" type="ORF">A2875_04080</name>
</gene>
<feature type="domain" description="Polymerase nucleotidyl transferase" evidence="1">
    <location>
        <begin position="10"/>
        <end position="82"/>
    </location>
</feature>
<evidence type="ECO:0000259" key="1">
    <source>
        <dbReference type="Pfam" id="PF01909"/>
    </source>
</evidence>
<sequence length="105" mass="12248">MTHQTQKQLDTIVQEIVTKYQPEKIILFGSAARGEATEDSDFDFFIVKHDVPHRGIDRHYDLMKRIRYRHASDFLICTPAEVEKRLALGDPFIRDIVTQGRVLYS</sequence>
<reference evidence="2 3" key="1">
    <citation type="journal article" date="2016" name="Nat. Commun.">
        <title>Thousands of microbial genomes shed light on interconnected biogeochemical processes in an aquifer system.</title>
        <authorList>
            <person name="Anantharaman K."/>
            <person name="Brown C.T."/>
            <person name="Hug L.A."/>
            <person name="Sharon I."/>
            <person name="Castelle C.J."/>
            <person name="Probst A.J."/>
            <person name="Thomas B.C."/>
            <person name="Singh A."/>
            <person name="Wilkins M.J."/>
            <person name="Karaoz U."/>
            <person name="Brodie E.L."/>
            <person name="Williams K.H."/>
            <person name="Hubbard S.S."/>
            <person name="Banfield J.F."/>
        </authorList>
    </citation>
    <scope>NUCLEOTIDE SEQUENCE [LARGE SCALE GENOMIC DNA]</scope>
</reference>
<dbReference type="SUPFAM" id="SSF81301">
    <property type="entry name" value="Nucleotidyltransferase"/>
    <property type="match status" value="1"/>
</dbReference>
<dbReference type="InterPro" id="IPR052548">
    <property type="entry name" value="Type_VII_TA_antitoxin"/>
</dbReference>
<organism evidence="2 3">
    <name type="scientific">Candidatus Gottesmanbacteria bacterium RIFCSPHIGHO2_01_FULL_46_14</name>
    <dbReference type="NCBI Taxonomy" id="1798380"/>
    <lineage>
        <taxon>Bacteria</taxon>
        <taxon>Candidatus Gottesmaniibacteriota</taxon>
    </lineage>
</organism>
<dbReference type="Gene3D" id="3.30.460.10">
    <property type="entry name" value="Beta Polymerase, domain 2"/>
    <property type="match status" value="1"/>
</dbReference>
<accession>A0A1F5ZML7</accession>
<name>A0A1F5ZML7_9BACT</name>
<dbReference type="EMBL" id="MFJJ01000035">
    <property type="protein sequence ID" value="OGG13729.1"/>
    <property type="molecule type" value="Genomic_DNA"/>
</dbReference>
<dbReference type="CDD" id="cd05403">
    <property type="entry name" value="NT_KNTase_like"/>
    <property type="match status" value="1"/>
</dbReference>
<dbReference type="GO" id="GO:0016779">
    <property type="term" value="F:nucleotidyltransferase activity"/>
    <property type="evidence" value="ECO:0007669"/>
    <property type="project" value="InterPro"/>
</dbReference>
<dbReference type="Proteomes" id="UP000177416">
    <property type="component" value="Unassembled WGS sequence"/>
</dbReference>
<comment type="caution">
    <text evidence="2">The sequence shown here is derived from an EMBL/GenBank/DDBJ whole genome shotgun (WGS) entry which is preliminary data.</text>
</comment>
<dbReference type="AlphaFoldDB" id="A0A1F5ZML7"/>
<dbReference type="PANTHER" id="PTHR33933">
    <property type="entry name" value="NUCLEOTIDYLTRANSFERASE"/>
    <property type="match status" value="1"/>
</dbReference>
<evidence type="ECO:0000313" key="3">
    <source>
        <dbReference type="Proteomes" id="UP000177416"/>
    </source>
</evidence>
<proteinExistence type="predicted"/>
<dbReference type="Pfam" id="PF01909">
    <property type="entry name" value="NTP_transf_2"/>
    <property type="match status" value="1"/>
</dbReference>
<dbReference type="InterPro" id="IPR043519">
    <property type="entry name" value="NT_sf"/>
</dbReference>
<dbReference type="PANTHER" id="PTHR33933:SF1">
    <property type="entry name" value="PROTEIN ADENYLYLTRANSFERASE MNTA-RELATED"/>
    <property type="match status" value="1"/>
</dbReference>
<dbReference type="InterPro" id="IPR002934">
    <property type="entry name" value="Polymerase_NTP_transf_dom"/>
</dbReference>